<dbReference type="PANTHER" id="PTHR42650">
    <property type="entry name" value="TAIL-ANCHORED PROTEIN INSERTION RECEPTOR WRB"/>
    <property type="match status" value="1"/>
</dbReference>
<organism evidence="8 9">
    <name type="scientific">Polyrhizophydium stewartii</name>
    <dbReference type="NCBI Taxonomy" id="2732419"/>
    <lineage>
        <taxon>Eukaryota</taxon>
        <taxon>Fungi</taxon>
        <taxon>Fungi incertae sedis</taxon>
        <taxon>Chytridiomycota</taxon>
        <taxon>Chytridiomycota incertae sedis</taxon>
        <taxon>Chytridiomycetes</taxon>
        <taxon>Rhizophydiales</taxon>
        <taxon>Rhizophydiales incertae sedis</taxon>
        <taxon>Polyrhizophydium</taxon>
    </lineage>
</organism>
<keyword evidence="6 7" id="KW-0472">Membrane</keyword>
<evidence type="ECO:0000313" key="9">
    <source>
        <dbReference type="Proteomes" id="UP001527925"/>
    </source>
</evidence>
<dbReference type="Proteomes" id="UP001527925">
    <property type="component" value="Unassembled WGS sequence"/>
</dbReference>
<evidence type="ECO:0000256" key="7">
    <source>
        <dbReference type="SAM" id="Phobius"/>
    </source>
</evidence>
<evidence type="ECO:0000256" key="6">
    <source>
        <dbReference type="ARBA" id="ARBA00023136"/>
    </source>
</evidence>
<gene>
    <name evidence="8" type="primary">GET1</name>
    <name evidence="8" type="ORF">HK105_208291</name>
</gene>
<evidence type="ECO:0000313" key="8">
    <source>
        <dbReference type="EMBL" id="KAL2912223.1"/>
    </source>
</evidence>
<evidence type="ECO:0000256" key="4">
    <source>
        <dbReference type="ARBA" id="ARBA00022824"/>
    </source>
</evidence>
<feature type="transmembrane region" description="Helical" evidence="7">
    <location>
        <begin position="129"/>
        <end position="153"/>
    </location>
</feature>
<evidence type="ECO:0000256" key="2">
    <source>
        <dbReference type="ARBA" id="ARBA00010799"/>
    </source>
</evidence>
<feature type="transmembrane region" description="Helical" evidence="7">
    <location>
        <begin position="28"/>
        <end position="50"/>
    </location>
</feature>
<dbReference type="EMBL" id="JADGIZ020000073">
    <property type="protein sequence ID" value="KAL2912223.1"/>
    <property type="molecule type" value="Genomic_DNA"/>
</dbReference>
<protein>
    <submittedName>
        <fullName evidence="8">GET complex subunit get1</fullName>
    </submittedName>
</protein>
<dbReference type="Gene3D" id="1.10.287.660">
    <property type="entry name" value="Helix hairpin bin"/>
    <property type="match status" value="1"/>
</dbReference>
<evidence type="ECO:0000256" key="3">
    <source>
        <dbReference type="ARBA" id="ARBA00022692"/>
    </source>
</evidence>
<dbReference type="InterPro" id="IPR029012">
    <property type="entry name" value="Helix_hairpin_bin_sf"/>
</dbReference>
<evidence type="ECO:0000256" key="1">
    <source>
        <dbReference type="ARBA" id="ARBA00004477"/>
    </source>
</evidence>
<name>A0ABR4MY55_9FUNG</name>
<keyword evidence="4" id="KW-0256">Endoplasmic reticulum</keyword>
<comment type="similarity">
    <text evidence="2">Belongs to the WRB/GET1 family.</text>
</comment>
<dbReference type="InterPro" id="IPR028945">
    <property type="entry name" value="Get1"/>
</dbReference>
<keyword evidence="5 7" id="KW-1133">Transmembrane helix</keyword>
<comment type="subcellular location">
    <subcellularLocation>
        <location evidence="1">Endoplasmic reticulum membrane</location>
        <topology evidence="1">Multi-pass membrane protein</topology>
    </subcellularLocation>
</comment>
<dbReference type="PANTHER" id="PTHR42650:SF1">
    <property type="entry name" value="GUIDED ENTRY OF TAIL-ANCHORED PROTEINS FACTOR 1"/>
    <property type="match status" value="1"/>
</dbReference>
<evidence type="ECO:0000256" key="5">
    <source>
        <dbReference type="ARBA" id="ARBA00022989"/>
    </source>
</evidence>
<reference evidence="8 9" key="1">
    <citation type="submission" date="2023-09" db="EMBL/GenBank/DDBJ databases">
        <title>Pangenome analysis of Batrachochytrium dendrobatidis and related Chytrids.</title>
        <authorList>
            <person name="Yacoub M.N."/>
            <person name="Stajich J.E."/>
            <person name="James T.Y."/>
        </authorList>
    </citation>
    <scope>NUCLEOTIDE SEQUENCE [LARGE SCALE GENOMIC DNA]</scope>
    <source>
        <strain evidence="8 9">JEL0888</strain>
    </source>
</reference>
<feature type="transmembrane region" description="Helical" evidence="7">
    <location>
        <begin position="173"/>
        <end position="192"/>
    </location>
</feature>
<proteinExistence type="inferred from homology"/>
<keyword evidence="9" id="KW-1185">Reference proteome</keyword>
<comment type="caution">
    <text evidence="8">The sequence shown here is derived from an EMBL/GenBank/DDBJ whole genome shotgun (WGS) entry which is preliminary data.</text>
</comment>
<keyword evidence="3 7" id="KW-0812">Transmembrane</keyword>
<dbReference type="Pfam" id="PF04420">
    <property type="entry name" value="CHD5"/>
    <property type="match status" value="1"/>
</dbReference>
<sequence>MDGYHDADLVFETPADTGVGYSGAMDPLVAVLLAAAAFQTVSTIGFDAIADRVLALNALKADILGTKREITRTSAQARTPPPAAARSIRRAATSSQDEFAKWAKLRRKYDKLISEFEQKSRAHASRKKAFKLSVSWGLWALFWILQIAFIVIWRAHPMFYVPRDWVGPFTRWLRFPLAPPGSVSVLYWFYACRSMFARIALMLSPRPAVAQAKPPHQAHHDAATPAHS</sequence>
<accession>A0ABR4MY55</accession>